<evidence type="ECO:0000256" key="9">
    <source>
        <dbReference type="ARBA" id="ARBA00022741"/>
    </source>
</evidence>
<accession>A0A178MZ38</accession>
<evidence type="ECO:0000256" key="1">
    <source>
        <dbReference type="ARBA" id="ARBA00004496"/>
    </source>
</evidence>
<evidence type="ECO:0000259" key="15">
    <source>
        <dbReference type="PROSITE" id="PS50893"/>
    </source>
</evidence>
<keyword evidence="5" id="KW-0813">Transport</keyword>
<comment type="function">
    <text evidence="13">Part of the ABC transporter complex LptBFG involved in the translocation of lipopolysaccharide (LPS) from the inner membrane to the outer membrane. Probably responsible for energy coupling to the transport system.</text>
</comment>
<dbReference type="PROSITE" id="PS50893">
    <property type="entry name" value="ABC_TRANSPORTER_2"/>
    <property type="match status" value="1"/>
</dbReference>
<comment type="subcellular location">
    <subcellularLocation>
        <location evidence="2">Cell inner membrane</location>
        <topology evidence="2">Peripheral membrane protein</topology>
        <orientation evidence="2">Cytoplasmic side</orientation>
    </subcellularLocation>
    <subcellularLocation>
        <location evidence="1">Cytoplasm</location>
    </subcellularLocation>
</comment>
<dbReference type="InterPro" id="IPR003439">
    <property type="entry name" value="ABC_transporter-like_ATP-bd"/>
</dbReference>
<evidence type="ECO:0000256" key="4">
    <source>
        <dbReference type="ARBA" id="ARBA00017803"/>
    </source>
</evidence>
<dbReference type="RefSeq" id="WP_068496657.1">
    <property type="nucleotide sequence ID" value="NZ_LWQU01000022.1"/>
</dbReference>
<dbReference type="Pfam" id="PF00005">
    <property type="entry name" value="ABC_tran"/>
    <property type="match status" value="1"/>
</dbReference>
<comment type="subunit">
    <text evidence="14">Component of the lipopolysaccharide transport and assembly complex. The LptBFG transporter is composed of two ATP-binding proteins (LptB) and two transmembrane proteins (LptF and LptG).</text>
</comment>
<dbReference type="GO" id="GO:0005524">
    <property type="term" value="F:ATP binding"/>
    <property type="evidence" value="ECO:0007669"/>
    <property type="project" value="UniProtKB-KW"/>
</dbReference>
<keyword evidence="7" id="KW-0963">Cytoplasm</keyword>
<dbReference type="InterPro" id="IPR030921">
    <property type="entry name" value="LPS_export_LptB"/>
</dbReference>
<gene>
    <name evidence="16" type="ORF">A6A05_05765</name>
</gene>
<evidence type="ECO:0000256" key="5">
    <source>
        <dbReference type="ARBA" id="ARBA00022448"/>
    </source>
</evidence>
<dbReference type="GO" id="GO:0005737">
    <property type="term" value="C:cytoplasm"/>
    <property type="evidence" value="ECO:0007669"/>
    <property type="project" value="UniProtKB-SubCell"/>
</dbReference>
<dbReference type="FunFam" id="3.40.50.300:FF:000151">
    <property type="entry name" value="Lipopolysaccharide ABC transporter ATP-binding protein"/>
    <property type="match status" value="1"/>
</dbReference>
<keyword evidence="12" id="KW-0472">Membrane</keyword>
<dbReference type="OrthoDB" id="9806149at2"/>
<evidence type="ECO:0000256" key="6">
    <source>
        <dbReference type="ARBA" id="ARBA00022475"/>
    </source>
</evidence>
<dbReference type="SUPFAM" id="SSF52540">
    <property type="entry name" value="P-loop containing nucleoside triphosphate hydrolases"/>
    <property type="match status" value="1"/>
</dbReference>
<keyword evidence="10 16" id="KW-0067">ATP-binding</keyword>
<keyword evidence="8" id="KW-0997">Cell inner membrane</keyword>
<dbReference type="GO" id="GO:0016887">
    <property type="term" value="F:ATP hydrolysis activity"/>
    <property type="evidence" value="ECO:0007669"/>
    <property type="project" value="InterPro"/>
</dbReference>
<reference evidence="16 17" key="1">
    <citation type="submission" date="2016-04" db="EMBL/GenBank/DDBJ databases">
        <title>Draft genome sequence of freshwater magnetotactic bacteria Magnetospirillum marisnigri SP-1 and Magnetospirillum moscoviense BB-1.</title>
        <authorList>
            <person name="Koziaeva V."/>
            <person name="Dziuba M.V."/>
            <person name="Ivanov T.M."/>
            <person name="Kuznetsov B."/>
            <person name="Grouzdev D.S."/>
        </authorList>
    </citation>
    <scope>NUCLEOTIDE SEQUENCE [LARGE SCALE GENOMIC DNA]</scope>
    <source>
        <strain evidence="16 17">BB-1</strain>
    </source>
</reference>
<evidence type="ECO:0000256" key="10">
    <source>
        <dbReference type="ARBA" id="ARBA00022840"/>
    </source>
</evidence>
<dbReference type="Proteomes" id="UP000078543">
    <property type="component" value="Unassembled WGS sequence"/>
</dbReference>
<dbReference type="InterPro" id="IPR003593">
    <property type="entry name" value="AAA+_ATPase"/>
</dbReference>
<name>A0A178MZ38_9PROT</name>
<evidence type="ECO:0000256" key="2">
    <source>
        <dbReference type="ARBA" id="ARBA00004515"/>
    </source>
</evidence>
<dbReference type="CDD" id="cd03218">
    <property type="entry name" value="ABC_YhbG"/>
    <property type="match status" value="1"/>
</dbReference>
<dbReference type="PROSITE" id="PS00211">
    <property type="entry name" value="ABC_TRANSPORTER_1"/>
    <property type="match status" value="1"/>
</dbReference>
<dbReference type="SMART" id="SM00382">
    <property type="entry name" value="AAA"/>
    <property type="match status" value="1"/>
</dbReference>
<evidence type="ECO:0000313" key="16">
    <source>
        <dbReference type="EMBL" id="OAN65466.1"/>
    </source>
</evidence>
<evidence type="ECO:0000256" key="12">
    <source>
        <dbReference type="ARBA" id="ARBA00023136"/>
    </source>
</evidence>
<proteinExistence type="inferred from homology"/>
<organism evidence="16 17">
    <name type="scientific">Magnetospirillum moscoviense</name>
    <dbReference type="NCBI Taxonomy" id="1437059"/>
    <lineage>
        <taxon>Bacteria</taxon>
        <taxon>Pseudomonadati</taxon>
        <taxon>Pseudomonadota</taxon>
        <taxon>Alphaproteobacteria</taxon>
        <taxon>Rhodospirillales</taxon>
        <taxon>Rhodospirillaceae</taxon>
        <taxon>Magnetospirillum</taxon>
    </lineage>
</organism>
<dbReference type="STRING" id="1437059.A6A05_05765"/>
<dbReference type="AlphaFoldDB" id="A0A178MZ38"/>
<dbReference type="InterPro" id="IPR017871">
    <property type="entry name" value="ABC_transporter-like_CS"/>
</dbReference>
<dbReference type="PANTHER" id="PTHR45772:SF10">
    <property type="entry name" value="LIPOPOLYSACCHARIDE EXPORT SYSTEM ATP-BINDING PROTEIN LPTB"/>
    <property type="match status" value="1"/>
</dbReference>
<protein>
    <recommendedName>
        <fullName evidence="4">Lipopolysaccharide export system ATP-binding protein LptB</fullName>
    </recommendedName>
</protein>
<keyword evidence="6" id="KW-1003">Cell membrane</keyword>
<dbReference type="InterPro" id="IPR027417">
    <property type="entry name" value="P-loop_NTPase"/>
</dbReference>
<dbReference type="InterPro" id="IPR051120">
    <property type="entry name" value="ABC_AA/LPS_Transport"/>
</dbReference>
<dbReference type="EMBL" id="LWQU01000022">
    <property type="protein sequence ID" value="OAN65466.1"/>
    <property type="molecule type" value="Genomic_DNA"/>
</dbReference>
<keyword evidence="11" id="KW-1278">Translocase</keyword>
<evidence type="ECO:0000256" key="11">
    <source>
        <dbReference type="ARBA" id="ARBA00022967"/>
    </source>
</evidence>
<evidence type="ECO:0000256" key="8">
    <source>
        <dbReference type="ARBA" id="ARBA00022519"/>
    </source>
</evidence>
<dbReference type="PANTHER" id="PTHR45772">
    <property type="entry name" value="CONSERVED COMPONENT OF ABC TRANSPORTER FOR NATURAL AMINO ACIDS-RELATED"/>
    <property type="match status" value="1"/>
</dbReference>
<dbReference type="GO" id="GO:0043190">
    <property type="term" value="C:ATP-binding cassette (ABC) transporter complex"/>
    <property type="evidence" value="ECO:0007669"/>
    <property type="project" value="InterPro"/>
</dbReference>
<evidence type="ECO:0000256" key="14">
    <source>
        <dbReference type="ARBA" id="ARBA00026081"/>
    </source>
</evidence>
<evidence type="ECO:0000313" key="17">
    <source>
        <dbReference type="Proteomes" id="UP000078543"/>
    </source>
</evidence>
<evidence type="ECO:0000256" key="13">
    <source>
        <dbReference type="ARBA" id="ARBA00024818"/>
    </source>
</evidence>
<dbReference type="InterPro" id="IPR032823">
    <property type="entry name" value="BCA_ABC_TP_C"/>
</dbReference>
<feature type="domain" description="ABC transporter" evidence="15">
    <location>
        <begin position="28"/>
        <end position="260"/>
    </location>
</feature>
<dbReference type="NCBIfam" id="TIGR04406">
    <property type="entry name" value="LPS_export_lptB"/>
    <property type="match status" value="1"/>
</dbReference>
<keyword evidence="17" id="KW-1185">Reference proteome</keyword>
<dbReference type="Gene3D" id="3.40.50.300">
    <property type="entry name" value="P-loop containing nucleotide triphosphate hydrolases"/>
    <property type="match status" value="1"/>
</dbReference>
<evidence type="ECO:0000256" key="3">
    <source>
        <dbReference type="ARBA" id="ARBA00010865"/>
    </source>
</evidence>
<comment type="caution">
    <text evidence="16">The sequence shown here is derived from an EMBL/GenBank/DDBJ whole genome shotgun (WGS) entry which is preliminary data.</text>
</comment>
<keyword evidence="9" id="KW-0547">Nucleotide-binding</keyword>
<dbReference type="Pfam" id="PF12399">
    <property type="entry name" value="BCA_ABC_TP_C"/>
    <property type="match status" value="1"/>
</dbReference>
<comment type="similarity">
    <text evidence="3">Belongs to the ABC transporter superfamily. Outer membrane lipopolysaccharide export (TC 1.B.42) family.</text>
</comment>
<dbReference type="GO" id="GO:0055085">
    <property type="term" value="P:transmembrane transport"/>
    <property type="evidence" value="ECO:0007669"/>
    <property type="project" value="InterPro"/>
</dbReference>
<sequence>MNSIEPAEPTLESGHSPGPRLVADHQGLVARGIGKSFKRRTVLADVSVSVQRGEAVGLLGPNGAGKTTCFYCITGLINPDQGQILLDGHDITDLPMYRRARLGIGYLPQEASIFRGLTVEGNIMAVLEVAEPDRSEREARLDSLLAEFGIEHLRRAPAMALSGGERRRVEIARALASRPHFILLDEPLAGIDPIAVSDIRDLVGHLKDRGIGVLITDHNVRETLDLIDRAYILHDGHVLMEGRPAEIVAHEGVRRVYLGERFSL</sequence>
<evidence type="ECO:0000256" key="7">
    <source>
        <dbReference type="ARBA" id="ARBA00022490"/>
    </source>
</evidence>